<gene>
    <name evidence="2" type="ORF">FNY97_10465</name>
</gene>
<dbReference type="GO" id="GO:0008745">
    <property type="term" value="F:N-acetylmuramoyl-L-alanine amidase activity"/>
    <property type="evidence" value="ECO:0007669"/>
    <property type="project" value="InterPro"/>
</dbReference>
<dbReference type="Proteomes" id="UP000320443">
    <property type="component" value="Unassembled WGS sequence"/>
</dbReference>
<comment type="caution">
    <text evidence="2">The sequence shown here is derived from an EMBL/GenBank/DDBJ whole genome shotgun (WGS) entry which is preliminary data.</text>
</comment>
<reference evidence="2 3" key="1">
    <citation type="submission" date="2019-07" db="EMBL/GenBank/DDBJ databases">
        <title>Draft genome of C. aurimucosum strain 2274.</title>
        <authorList>
            <person name="Pacheco L.G.C."/>
            <person name="Aguiar E.R.G.R."/>
            <person name="Santos C.S."/>
            <person name="Rocha D.J.P.G."/>
            <person name="Sant'Anna L.O."/>
            <person name="Mattos-Guaraldi A.L."/>
            <person name="Santos L.S."/>
        </authorList>
    </citation>
    <scope>NUCLEOTIDE SEQUENCE [LARGE SCALE GENOMIC DNA]</scope>
    <source>
        <strain evidence="2 3">2274</strain>
    </source>
</reference>
<proteinExistence type="predicted"/>
<protein>
    <submittedName>
        <fullName evidence="2">N-acetylmuramoyl-L-alanine amidase</fullName>
    </submittedName>
</protein>
<dbReference type="Gene3D" id="3.40.80.10">
    <property type="entry name" value="Peptidoglycan recognition protein-like"/>
    <property type="match status" value="1"/>
</dbReference>
<organism evidence="2 3">
    <name type="scientific">Corynebacterium hiratae</name>
    <dbReference type="NCBI Taxonomy" id="3139423"/>
    <lineage>
        <taxon>Bacteria</taxon>
        <taxon>Bacillati</taxon>
        <taxon>Actinomycetota</taxon>
        <taxon>Actinomycetes</taxon>
        <taxon>Mycobacteriales</taxon>
        <taxon>Corynebacteriaceae</taxon>
        <taxon>Corynebacterium</taxon>
    </lineage>
</organism>
<sequence length="358" mass="39293">MWGILGLLLGGVDMGWTGDPVWLADVLRAEGLTVVEMPGWKDRGHGDFGWIWGSMYHHTGANNTSAEFCARGRSDLPGPICNVHVNREGVMTVVAAGVAWHGGSGRYKDIPVNAANWHTIGFEVQYDGKNITNAQREAMVKAMAAISRKIQRSADSSVVGHKEYSNMGKWDPGNVDMNLTRDQVRRQIMAGPGRVVTGVQAPVDHARDAWTLSGDEYYGPLSGPDNSISGLYGEPAYKMRSLRVFQETVDVPVTGVYDAATRDAARAVQQRNQIYGWGQVSRATFLAALKEKEMSTNLEHVFNSRVAGSSWKGPLWEHIVNGNAHAYDAKVASEKCVKELAETRKELAEIRALLKEGR</sequence>
<dbReference type="GO" id="GO:0009253">
    <property type="term" value="P:peptidoglycan catabolic process"/>
    <property type="evidence" value="ECO:0007669"/>
    <property type="project" value="InterPro"/>
</dbReference>
<accession>A0A553FRC9</accession>
<dbReference type="SMART" id="SM00644">
    <property type="entry name" value="Ami_2"/>
    <property type="match status" value="1"/>
</dbReference>
<evidence type="ECO:0000313" key="3">
    <source>
        <dbReference type="Proteomes" id="UP000320443"/>
    </source>
</evidence>
<keyword evidence="3" id="KW-1185">Reference proteome</keyword>
<dbReference type="AlphaFoldDB" id="A0A553FRC9"/>
<evidence type="ECO:0000313" key="2">
    <source>
        <dbReference type="EMBL" id="TRX59806.1"/>
    </source>
</evidence>
<dbReference type="InterPro" id="IPR002502">
    <property type="entry name" value="Amidase_domain"/>
</dbReference>
<name>A0A553FRC9_9CORY</name>
<dbReference type="InterPro" id="IPR036505">
    <property type="entry name" value="Amidase/PGRP_sf"/>
</dbReference>
<feature type="domain" description="N-acetylmuramoyl-L-alanine amidase" evidence="1">
    <location>
        <begin position="39"/>
        <end position="173"/>
    </location>
</feature>
<dbReference type="SUPFAM" id="SSF55846">
    <property type="entry name" value="N-acetylmuramoyl-L-alanine amidase-like"/>
    <property type="match status" value="1"/>
</dbReference>
<evidence type="ECO:0000259" key="1">
    <source>
        <dbReference type="SMART" id="SM00644"/>
    </source>
</evidence>
<dbReference type="EMBL" id="VKDK01000020">
    <property type="protein sequence ID" value="TRX59806.1"/>
    <property type="molecule type" value="Genomic_DNA"/>
</dbReference>
<dbReference type="Pfam" id="PF01510">
    <property type="entry name" value="Amidase_2"/>
    <property type="match status" value="1"/>
</dbReference>